<organism evidence="7 8">
    <name type="scientific">Ecytonucleospora hepatopenaei</name>
    <dbReference type="NCBI Taxonomy" id="646526"/>
    <lineage>
        <taxon>Eukaryota</taxon>
        <taxon>Fungi</taxon>
        <taxon>Fungi incertae sedis</taxon>
        <taxon>Microsporidia</taxon>
        <taxon>Enterocytozoonidae</taxon>
        <taxon>Ecytonucleospora</taxon>
    </lineage>
</organism>
<evidence type="ECO:0000256" key="2">
    <source>
        <dbReference type="ARBA" id="ARBA00022737"/>
    </source>
</evidence>
<feature type="domain" description="C3H1-type" evidence="6">
    <location>
        <begin position="137"/>
        <end position="165"/>
    </location>
</feature>
<keyword evidence="2" id="KW-0677">Repeat</keyword>
<comment type="caution">
    <text evidence="7">The sequence shown here is derived from an EMBL/GenBank/DDBJ whole genome shotgun (WGS) entry which is preliminary data.</text>
</comment>
<dbReference type="InterPro" id="IPR000571">
    <property type="entry name" value="Znf_CCCH"/>
</dbReference>
<evidence type="ECO:0000256" key="3">
    <source>
        <dbReference type="ARBA" id="ARBA00022771"/>
    </source>
</evidence>
<dbReference type="FunFam" id="4.10.1000.10:FF:000001">
    <property type="entry name" value="zinc finger CCCH domain-containing protein 15-like"/>
    <property type="match status" value="1"/>
</dbReference>
<keyword evidence="8" id="KW-1185">Reference proteome</keyword>
<dbReference type="PANTHER" id="PTHR12547:SF18">
    <property type="entry name" value="PROTEIN TIS11"/>
    <property type="match status" value="1"/>
</dbReference>
<dbReference type="SUPFAM" id="SSF90229">
    <property type="entry name" value="CCCH zinc finger"/>
    <property type="match status" value="2"/>
</dbReference>
<keyword evidence="3 5" id="KW-0863">Zinc-finger</keyword>
<dbReference type="Proteomes" id="UP000192758">
    <property type="component" value="Unassembled WGS sequence"/>
</dbReference>
<dbReference type="EMBL" id="MNPJ01000017">
    <property type="protein sequence ID" value="OQS54766.1"/>
    <property type="molecule type" value="Genomic_DNA"/>
</dbReference>
<dbReference type="InterPro" id="IPR036855">
    <property type="entry name" value="Znf_CCCH_sf"/>
</dbReference>
<feature type="domain" description="C3H1-type" evidence="6">
    <location>
        <begin position="99"/>
        <end position="127"/>
    </location>
</feature>
<dbReference type="Gene3D" id="4.10.1000.10">
    <property type="entry name" value="Zinc finger, CCCH-type"/>
    <property type="match status" value="2"/>
</dbReference>
<dbReference type="STRING" id="646526.A0A1W0E6C8"/>
<dbReference type="PANTHER" id="PTHR12547">
    <property type="entry name" value="CCCH ZINC FINGER/TIS11-RELATED"/>
    <property type="match status" value="1"/>
</dbReference>
<reference evidence="7 8" key="1">
    <citation type="journal article" date="2017" name="Environ. Microbiol.">
        <title>Decay of the glycolytic pathway and adaptation to intranuclear parasitism within Enterocytozoonidae microsporidia.</title>
        <authorList>
            <person name="Wiredu Boakye D."/>
            <person name="Jaroenlak P."/>
            <person name="Prachumwat A."/>
            <person name="Williams T.A."/>
            <person name="Bateman K.S."/>
            <person name="Itsathitphaisarn O."/>
            <person name="Sritunyalucksana K."/>
            <person name="Paszkiewicz K.H."/>
            <person name="Moore K.A."/>
            <person name="Stentiford G.D."/>
            <person name="Williams B.A."/>
        </authorList>
    </citation>
    <scope>NUCLEOTIDE SEQUENCE [LARGE SCALE GENOMIC DNA]</scope>
    <source>
        <strain evidence="7 8">TH1</strain>
    </source>
</reference>
<sequence length="297" mass="35465">MISNDELLFEEISKPIDDSSDDVETCKIDINSKPEKNIDKDKKLKTNINIMTTKLMNSLNISKKAQKEYNTPKNFFSRQFIEQTPNDEKLFYNNKRIYLYKTELCRSYSELGFCKYGEKCQFSHSKVELRDISRHPKYKTETCRVFWEKGTCPYGKRCCFLHSRLNLDIDEPFEPKKQTLVSINKKFIKEVPELHESKIIEDFDTKTLIESAQQLSLFEEQKIKKKSTKIKDIVQKEFVFDLNEIDLNSEDELNFITFKNKKQPFLDTFFKIPNFTKMLHKKHFFFQKTKINNNIWS</sequence>
<dbReference type="AlphaFoldDB" id="A0A1W0E6C8"/>
<evidence type="ECO:0000256" key="4">
    <source>
        <dbReference type="ARBA" id="ARBA00022833"/>
    </source>
</evidence>
<keyword evidence="1 5" id="KW-0479">Metal-binding</keyword>
<dbReference type="OrthoDB" id="410307at2759"/>
<protein>
    <submittedName>
        <fullName evidence="7">Zfp36l2-A</fullName>
    </submittedName>
</protein>
<feature type="zinc finger region" description="C3H1-type" evidence="5">
    <location>
        <begin position="99"/>
        <end position="127"/>
    </location>
</feature>
<proteinExistence type="predicted"/>
<evidence type="ECO:0000313" key="7">
    <source>
        <dbReference type="EMBL" id="OQS54766.1"/>
    </source>
</evidence>
<dbReference type="VEuPathDB" id="MicrosporidiaDB:EHP00_1401"/>
<keyword evidence="4 5" id="KW-0862">Zinc</keyword>
<dbReference type="GO" id="GO:0003729">
    <property type="term" value="F:mRNA binding"/>
    <property type="evidence" value="ECO:0007669"/>
    <property type="project" value="InterPro"/>
</dbReference>
<feature type="zinc finger region" description="C3H1-type" evidence="5">
    <location>
        <begin position="137"/>
        <end position="165"/>
    </location>
</feature>
<dbReference type="InterPro" id="IPR045877">
    <property type="entry name" value="ZFP36-like"/>
</dbReference>
<evidence type="ECO:0000259" key="6">
    <source>
        <dbReference type="PROSITE" id="PS50103"/>
    </source>
</evidence>
<dbReference type="SMART" id="SM00356">
    <property type="entry name" value="ZnF_C3H1"/>
    <property type="match status" value="2"/>
</dbReference>
<dbReference type="Pfam" id="PF00642">
    <property type="entry name" value="zf-CCCH"/>
    <property type="match status" value="2"/>
</dbReference>
<dbReference type="GO" id="GO:0008270">
    <property type="term" value="F:zinc ion binding"/>
    <property type="evidence" value="ECO:0007669"/>
    <property type="project" value="UniProtKB-KW"/>
</dbReference>
<evidence type="ECO:0000256" key="1">
    <source>
        <dbReference type="ARBA" id="ARBA00022723"/>
    </source>
</evidence>
<accession>A0A1W0E6C8</accession>
<gene>
    <name evidence="7" type="primary">zfp36l2-A</name>
    <name evidence="7" type="ORF">EHP00_1401</name>
</gene>
<evidence type="ECO:0000256" key="5">
    <source>
        <dbReference type="PROSITE-ProRule" id="PRU00723"/>
    </source>
</evidence>
<dbReference type="PROSITE" id="PS50103">
    <property type="entry name" value="ZF_C3H1"/>
    <property type="match status" value="2"/>
</dbReference>
<evidence type="ECO:0000313" key="8">
    <source>
        <dbReference type="Proteomes" id="UP000192758"/>
    </source>
</evidence>
<name>A0A1W0E6C8_9MICR</name>